<keyword evidence="1" id="KW-0812">Transmembrane</keyword>
<dbReference type="Pfam" id="PF20152">
    <property type="entry name" value="DUF6534"/>
    <property type="match status" value="1"/>
</dbReference>
<evidence type="ECO:0000259" key="2">
    <source>
        <dbReference type="Pfam" id="PF20152"/>
    </source>
</evidence>
<gene>
    <name evidence="3" type="primary">V5XZS6</name>
</gene>
<feature type="transmembrane region" description="Helical" evidence="1">
    <location>
        <begin position="27"/>
        <end position="45"/>
    </location>
</feature>
<dbReference type="InterPro" id="IPR045339">
    <property type="entry name" value="DUF6534"/>
</dbReference>
<keyword evidence="1" id="KW-0472">Membrane</keyword>
<keyword evidence="3" id="KW-0503">Monooxygenase</keyword>
<keyword evidence="1" id="KW-1133">Transmembrane helix</keyword>
<feature type="domain" description="DUF6534" evidence="2">
    <location>
        <begin position="221"/>
        <end position="324"/>
    </location>
</feature>
<feature type="transmembrane region" description="Helical" evidence="1">
    <location>
        <begin position="178"/>
        <end position="199"/>
    </location>
</feature>
<sequence length="404" mass="44247">MASSSNGAAAPTSPLDLLPKIPHLDNTFGAVLIGTFIGLILYGITLHQSYRYFRMYPADSQILKCLVGFVLVLETISSALSMHVCYHYLVTNYFNPLALIGGEWSLNVSMSLSRVISPLALTGLCLKREFYSRALLWLLLRASSFAAYISVRDDHICIDDAGCTLMSCLPPVGRSYRYILAIAVVMCFVEMAATVEAFVIPTFEGFKHATWLVSTGSTMAVSSDILITAMLISALQRSRTGVKRTDSMLDVMIMYSINTVTEMRSNHRSDTLALFSPTISRIANLGSLLFAFIQPGTLIWAGVGIPGVKMYANTLMAALNSRRYIAEKGAGRLEDTSPFGISGLPDSEEMNAPHVRPQRTHRIEGWQVKTESTAQTDSVLDIVTSAPKGHFPENVPLDDIEKQG</sequence>
<dbReference type="AlphaFoldDB" id="A0A5K1K9D7"/>
<feature type="transmembrane region" description="Helical" evidence="1">
    <location>
        <begin position="299"/>
        <end position="319"/>
    </location>
</feature>
<protein>
    <submittedName>
        <fullName evidence="3">Cytochrome P450 monooxygenase AKT7 )</fullName>
        <ecNumber evidence="3">1.-.-.-</ecNumber>
    </submittedName>
</protein>
<dbReference type="EMBL" id="LR730335">
    <property type="protein sequence ID" value="VWP02583.1"/>
    <property type="molecule type" value="Genomic_DNA"/>
</dbReference>
<feature type="transmembrane region" description="Helical" evidence="1">
    <location>
        <begin position="272"/>
        <end position="293"/>
    </location>
</feature>
<dbReference type="PANTHER" id="PTHR40465">
    <property type="entry name" value="CHROMOSOME 1, WHOLE GENOME SHOTGUN SEQUENCE"/>
    <property type="match status" value="1"/>
</dbReference>
<keyword evidence="3" id="KW-0560">Oxidoreductase</keyword>
<name>A0A5K1K9D7_9APHY</name>
<feature type="transmembrane region" description="Helical" evidence="1">
    <location>
        <begin position="211"/>
        <end position="235"/>
    </location>
</feature>
<evidence type="ECO:0000256" key="1">
    <source>
        <dbReference type="SAM" id="Phobius"/>
    </source>
</evidence>
<dbReference type="EC" id="1.-.-.-" evidence="3"/>
<organism evidence="3">
    <name type="scientific">Ganoderma boninense</name>
    <dbReference type="NCBI Taxonomy" id="34458"/>
    <lineage>
        <taxon>Eukaryota</taxon>
        <taxon>Fungi</taxon>
        <taxon>Dikarya</taxon>
        <taxon>Basidiomycota</taxon>
        <taxon>Agaricomycotina</taxon>
        <taxon>Agaricomycetes</taxon>
        <taxon>Polyporales</taxon>
        <taxon>Polyporaceae</taxon>
        <taxon>Ganoderma</taxon>
    </lineage>
</organism>
<dbReference type="PANTHER" id="PTHR40465:SF1">
    <property type="entry name" value="DUF6534 DOMAIN-CONTAINING PROTEIN"/>
    <property type="match status" value="1"/>
</dbReference>
<dbReference type="GO" id="GO:0004497">
    <property type="term" value="F:monooxygenase activity"/>
    <property type="evidence" value="ECO:0007669"/>
    <property type="project" value="UniProtKB-KW"/>
</dbReference>
<proteinExistence type="predicted"/>
<accession>A0A5K1K9D7</accession>
<evidence type="ECO:0000313" key="3">
    <source>
        <dbReference type="EMBL" id="VWP02583.1"/>
    </source>
</evidence>
<reference evidence="3" key="1">
    <citation type="submission" date="2019-10" db="EMBL/GenBank/DDBJ databases">
        <authorList>
            <person name="Nor Muhammad N."/>
        </authorList>
    </citation>
    <scope>NUCLEOTIDE SEQUENCE</scope>
</reference>